<dbReference type="EMBL" id="LAZR01054758">
    <property type="protein sequence ID" value="KKK77846.1"/>
    <property type="molecule type" value="Genomic_DNA"/>
</dbReference>
<reference evidence="1" key="1">
    <citation type="journal article" date="2015" name="Nature">
        <title>Complex archaea that bridge the gap between prokaryotes and eukaryotes.</title>
        <authorList>
            <person name="Spang A."/>
            <person name="Saw J.H."/>
            <person name="Jorgensen S.L."/>
            <person name="Zaremba-Niedzwiedzka K."/>
            <person name="Martijn J."/>
            <person name="Lind A.E."/>
            <person name="van Eijk R."/>
            <person name="Schleper C."/>
            <person name="Guy L."/>
            <person name="Ettema T.J."/>
        </authorList>
    </citation>
    <scope>NUCLEOTIDE SEQUENCE</scope>
</reference>
<protein>
    <submittedName>
        <fullName evidence="1">Uncharacterized protein</fullName>
    </submittedName>
</protein>
<sequence>MLSEGWKKGKRCRILSDIGKELNDDRVGTVINVDGAYILIELDKSKAHVERYPNEITEIWSVEDED</sequence>
<proteinExistence type="predicted"/>
<organism evidence="1">
    <name type="scientific">marine sediment metagenome</name>
    <dbReference type="NCBI Taxonomy" id="412755"/>
    <lineage>
        <taxon>unclassified sequences</taxon>
        <taxon>metagenomes</taxon>
        <taxon>ecological metagenomes</taxon>
    </lineage>
</organism>
<accession>A0A0F9AZQ5</accession>
<dbReference type="AlphaFoldDB" id="A0A0F9AZQ5"/>
<comment type="caution">
    <text evidence="1">The sequence shown here is derived from an EMBL/GenBank/DDBJ whole genome shotgun (WGS) entry which is preliminary data.</text>
</comment>
<name>A0A0F9AZQ5_9ZZZZ</name>
<gene>
    <name evidence="1" type="ORF">LCGC14_2849480</name>
</gene>
<evidence type="ECO:0000313" key="1">
    <source>
        <dbReference type="EMBL" id="KKK77846.1"/>
    </source>
</evidence>